<evidence type="ECO:0000313" key="1">
    <source>
        <dbReference type="EMBL" id="MDQ2092484.1"/>
    </source>
</evidence>
<name>A0AAE3WH03_9RHOB</name>
<dbReference type="AlphaFoldDB" id="A0AAE3WH03"/>
<dbReference type="InterPro" id="IPR007431">
    <property type="entry name" value="ACP_PD"/>
</dbReference>
<protein>
    <submittedName>
        <fullName evidence="1">Acyl carrier protein phosphodiesterase</fullName>
    </submittedName>
</protein>
<dbReference type="Proteomes" id="UP001226762">
    <property type="component" value="Unassembled WGS sequence"/>
</dbReference>
<organism evidence="1 2">
    <name type="scientific">Marimonas arenosa</name>
    <dbReference type="NCBI Taxonomy" id="1795305"/>
    <lineage>
        <taxon>Bacteria</taxon>
        <taxon>Pseudomonadati</taxon>
        <taxon>Pseudomonadota</taxon>
        <taxon>Alphaproteobacteria</taxon>
        <taxon>Rhodobacterales</taxon>
        <taxon>Paracoccaceae</taxon>
        <taxon>Marimonas</taxon>
    </lineage>
</organism>
<dbReference type="Pfam" id="PF04336">
    <property type="entry name" value="ACP_PD"/>
    <property type="match status" value="1"/>
</dbReference>
<dbReference type="RefSeq" id="WP_306737789.1">
    <property type="nucleotide sequence ID" value="NZ_JANHAX010000036.1"/>
</dbReference>
<reference evidence="1" key="2">
    <citation type="submission" date="2023-02" db="EMBL/GenBank/DDBJ databases">
        <title>'Rhodoalgimonas zhirmunskyi' gen. nov., isolated from a red alga.</title>
        <authorList>
            <person name="Nedashkovskaya O.I."/>
            <person name="Otstavnykh N.Y."/>
            <person name="Bystritskaya E.P."/>
            <person name="Balabanova L.A."/>
            <person name="Isaeva M.P."/>
        </authorList>
    </citation>
    <scope>NUCLEOTIDE SEQUENCE</scope>
    <source>
        <strain evidence="1">KCTC 52189</strain>
    </source>
</reference>
<feature type="non-terminal residue" evidence="1">
    <location>
        <position position="1"/>
    </location>
</feature>
<feature type="non-terminal residue" evidence="1">
    <location>
        <position position="69"/>
    </location>
</feature>
<accession>A0AAE3WH03</accession>
<gene>
    <name evidence="1" type="ORF">NO357_21485</name>
</gene>
<keyword evidence="2" id="KW-1185">Reference proteome</keyword>
<dbReference type="GO" id="GO:0006633">
    <property type="term" value="P:fatty acid biosynthetic process"/>
    <property type="evidence" value="ECO:0007669"/>
    <property type="project" value="InterPro"/>
</dbReference>
<reference evidence="1" key="1">
    <citation type="submission" date="2022-07" db="EMBL/GenBank/DDBJ databases">
        <authorList>
            <person name="Otstavnykh N."/>
            <person name="Isaeva M."/>
            <person name="Bystritskaya E."/>
        </authorList>
    </citation>
    <scope>NUCLEOTIDE SEQUENCE</scope>
    <source>
        <strain evidence="1">KCTC 52189</strain>
    </source>
</reference>
<sequence length="69" mass="8508">SPIIVDVYYDFLLIKNWHLFSQQTFEEFKDNCYRILQDSEHLYPPKLLKFTQALIKHDWFEKYSTYEGL</sequence>
<dbReference type="EMBL" id="JANHAX010000036">
    <property type="protein sequence ID" value="MDQ2092484.1"/>
    <property type="molecule type" value="Genomic_DNA"/>
</dbReference>
<dbReference type="GO" id="GO:0008770">
    <property type="term" value="F:[acyl-carrier-protein] phosphodiesterase activity"/>
    <property type="evidence" value="ECO:0007669"/>
    <property type="project" value="InterPro"/>
</dbReference>
<evidence type="ECO:0000313" key="2">
    <source>
        <dbReference type="Proteomes" id="UP001226762"/>
    </source>
</evidence>
<proteinExistence type="predicted"/>
<comment type="caution">
    <text evidence="1">The sequence shown here is derived from an EMBL/GenBank/DDBJ whole genome shotgun (WGS) entry which is preliminary data.</text>
</comment>